<keyword evidence="5" id="KW-1185">Reference proteome</keyword>
<name>A0A1I4VHZ9_9GAMM</name>
<dbReference type="SUPFAM" id="SSF47226">
    <property type="entry name" value="Histidine-containing phosphotransfer domain, HPT domain"/>
    <property type="match status" value="1"/>
</dbReference>
<accession>A0A1I4VHZ9</accession>
<proteinExistence type="predicted"/>
<evidence type="ECO:0000256" key="2">
    <source>
        <dbReference type="PROSITE-ProRule" id="PRU00110"/>
    </source>
</evidence>
<dbReference type="EMBL" id="FOVF01000002">
    <property type="protein sequence ID" value="SFN00864.1"/>
    <property type="molecule type" value="Genomic_DNA"/>
</dbReference>
<dbReference type="Pfam" id="PF01627">
    <property type="entry name" value="Hpt"/>
    <property type="match status" value="1"/>
</dbReference>
<keyword evidence="2" id="KW-0597">Phosphoprotein</keyword>
<dbReference type="InterPro" id="IPR008207">
    <property type="entry name" value="Sig_transdc_His_kin_Hpt_dom"/>
</dbReference>
<protein>
    <submittedName>
        <fullName evidence="4">Hpt domain-containing protein</fullName>
    </submittedName>
</protein>
<sequence>MNGVDSRLAELGARYQASLPIKRASVELAWQSLRAEASDPVRLESLQRVVHRIAGSAASYGYEEIGALASQVDEGLEALRHLDVARRNVASIDATLSALAPLFERLIDALARGCGPSPPIKRTH</sequence>
<feature type="modified residue" description="Phosphohistidine" evidence="2">
    <location>
        <position position="51"/>
    </location>
</feature>
<dbReference type="GO" id="GO:0000160">
    <property type="term" value="P:phosphorelay signal transduction system"/>
    <property type="evidence" value="ECO:0007669"/>
    <property type="project" value="UniProtKB-KW"/>
</dbReference>
<dbReference type="Gene3D" id="1.20.120.160">
    <property type="entry name" value="HPT domain"/>
    <property type="match status" value="1"/>
</dbReference>
<dbReference type="AlphaFoldDB" id="A0A1I4VHZ9"/>
<keyword evidence="1" id="KW-0902">Two-component regulatory system</keyword>
<dbReference type="PROSITE" id="PS50894">
    <property type="entry name" value="HPT"/>
    <property type="match status" value="1"/>
</dbReference>
<dbReference type="STRING" id="578942.SAMN05216289_102116"/>
<evidence type="ECO:0000313" key="4">
    <source>
        <dbReference type="EMBL" id="SFN00864.1"/>
    </source>
</evidence>
<dbReference type="OrthoDB" id="5959919at2"/>
<dbReference type="InterPro" id="IPR036641">
    <property type="entry name" value="HPT_dom_sf"/>
</dbReference>
<organism evidence="4 5">
    <name type="scientific">Dokdonella immobilis</name>
    <dbReference type="NCBI Taxonomy" id="578942"/>
    <lineage>
        <taxon>Bacteria</taxon>
        <taxon>Pseudomonadati</taxon>
        <taxon>Pseudomonadota</taxon>
        <taxon>Gammaproteobacteria</taxon>
        <taxon>Lysobacterales</taxon>
        <taxon>Rhodanobacteraceae</taxon>
        <taxon>Dokdonella</taxon>
    </lineage>
</organism>
<evidence type="ECO:0000313" key="5">
    <source>
        <dbReference type="Proteomes" id="UP000198575"/>
    </source>
</evidence>
<gene>
    <name evidence="4" type="ORF">SAMN05216289_102116</name>
</gene>
<feature type="domain" description="HPt" evidence="3">
    <location>
        <begin position="4"/>
        <end position="110"/>
    </location>
</feature>
<dbReference type="GO" id="GO:0004672">
    <property type="term" value="F:protein kinase activity"/>
    <property type="evidence" value="ECO:0007669"/>
    <property type="project" value="UniProtKB-ARBA"/>
</dbReference>
<evidence type="ECO:0000259" key="3">
    <source>
        <dbReference type="PROSITE" id="PS50894"/>
    </source>
</evidence>
<dbReference type="RefSeq" id="WP_092404332.1">
    <property type="nucleotide sequence ID" value="NZ_FOVF01000002.1"/>
</dbReference>
<evidence type="ECO:0000256" key="1">
    <source>
        <dbReference type="ARBA" id="ARBA00023012"/>
    </source>
</evidence>
<dbReference type="Proteomes" id="UP000198575">
    <property type="component" value="Unassembled WGS sequence"/>
</dbReference>
<reference evidence="4 5" key="1">
    <citation type="submission" date="2016-10" db="EMBL/GenBank/DDBJ databases">
        <authorList>
            <person name="de Groot N.N."/>
        </authorList>
    </citation>
    <scope>NUCLEOTIDE SEQUENCE [LARGE SCALE GENOMIC DNA]</scope>
    <source>
        <strain evidence="4 5">CGMCC 1.7659</strain>
    </source>
</reference>